<feature type="transmembrane region" description="Helical" evidence="9">
    <location>
        <begin position="824"/>
        <end position="844"/>
    </location>
</feature>
<evidence type="ECO:0000256" key="7">
    <source>
        <dbReference type="ARBA" id="ARBA00023065"/>
    </source>
</evidence>
<evidence type="ECO:0000256" key="9">
    <source>
        <dbReference type="HAMAP-Rule" id="MF_01129"/>
    </source>
</evidence>
<dbReference type="KEGG" id="mcad:Pan265_01170"/>
<feature type="transmembrane region" description="Helical" evidence="9">
    <location>
        <begin position="145"/>
        <end position="169"/>
    </location>
</feature>
<keyword evidence="4 9" id="KW-0460">Magnesium</keyword>
<feature type="transmembrane region" description="Helical" evidence="9">
    <location>
        <begin position="282"/>
        <end position="304"/>
    </location>
</feature>
<evidence type="ECO:0000256" key="6">
    <source>
        <dbReference type="ARBA" id="ARBA00022989"/>
    </source>
</evidence>
<keyword evidence="8 9" id="KW-0472">Membrane</keyword>
<feature type="transmembrane region" description="Helical" evidence="9">
    <location>
        <begin position="71"/>
        <end position="88"/>
    </location>
</feature>
<comment type="similarity">
    <text evidence="9">Belongs to the H(+)-translocating pyrophosphatase (TC 3.A.10) family. K(+)-stimulated subfamily.</text>
</comment>
<reference evidence="10 11" key="1">
    <citation type="submission" date="2019-02" db="EMBL/GenBank/DDBJ databases">
        <title>Deep-cultivation of Planctomycetes and their phenomic and genomic characterization uncovers novel biology.</title>
        <authorList>
            <person name="Wiegand S."/>
            <person name="Jogler M."/>
            <person name="Boedeker C."/>
            <person name="Pinto D."/>
            <person name="Vollmers J."/>
            <person name="Rivas-Marin E."/>
            <person name="Kohn T."/>
            <person name="Peeters S.H."/>
            <person name="Heuer A."/>
            <person name="Rast P."/>
            <person name="Oberbeckmann S."/>
            <person name="Bunk B."/>
            <person name="Jeske O."/>
            <person name="Meyerdierks A."/>
            <person name="Storesund J.E."/>
            <person name="Kallscheuer N."/>
            <person name="Luecker S."/>
            <person name="Lage O.M."/>
            <person name="Pohl T."/>
            <person name="Merkel B.J."/>
            <person name="Hornburger P."/>
            <person name="Mueller R.-W."/>
            <person name="Bruemmer F."/>
            <person name="Labrenz M."/>
            <person name="Spormann A.M."/>
            <person name="Op den Camp H."/>
            <person name="Overmann J."/>
            <person name="Amann R."/>
            <person name="Jetten M.S.M."/>
            <person name="Mascher T."/>
            <person name="Medema M.H."/>
            <person name="Devos D.P."/>
            <person name="Kaster A.-K."/>
            <person name="Ovreas L."/>
            <person name="Rohde M."/>
            <person name="Galperin M.Y."/>
            <person name="Jogler C."/>
        </authorList>
    </citation>
    <scope>NUCLEOTIDE SEQUENCE [LARGE SCALE GENOMIC DNA]</scope>
    <source>
        <strain evidence="10 11">Pan265</strain>
    </source>
</reference>
<comment type="cofactor">
    <cofactor evidence="9">
        <name>Mg(2+)</name>
        <dbReference type="ChEBI" id="CHEBI:18420"/>
    </cofactor>
</comment>
<keyword evidence="7 9" id="KW-0406">Ion transport</keyword>
<feature type="transmembrane region" description="Helical" evidence="9">
    <location>
        <begin position="759"/>
        <end position="781"/>
    </location>
</feature>
<keyword evidence="11" id="KW-1185">Reference proteome</keyword>
<feature type="transmembrane region" description="Helical" evidence="9">
    <location>
        <begin position="409"/>
        <end position="428"/>
    </location>
</feature>
<name>A0A518BTJ6_9BACT</name>
<feature type="transmembrane region" description="Helical" evidence="9">
    <location>
        <begin position="503"/>
        <end position="527"/>
    </location>
</feature>
<dbReference type="GO" id="GO:0030955">
    <property type="term" value="F:potassium ion binding"/>
    <property type="evidence" value="ECO:0007669"/>
    <property type="project" value="UniProtKB-UniRule"/>
</dbReference>
<comment type="catalytic activity">
    <reaction evidence="9">
        <text>Na(+)(in) + diphosphate + H2O = Na(+)(out) + 2 phosphate + H(+)</text>
        <dbReference type="Rhea" id="RHEA:57884"/>
        <dbReference type="ChEBI" id="CHEBI:15377"/>
        <dbReference type="ChEBI" id="CHEBI:15378"/>
        <dbReference type="ChEBI" id="CHEBI:29101"/>
        <dbReference type="ChEBI" id="CHEBI:33019"/>
        <dbReference type="ChEBI" id="CHEBI:43474"/>
        <dbReference type="EC" id="7.2.3.1"/>
    </reaction>
</comment>
<feature type="site" description="Determinant of potassium dependence" evidence="9">
    <location>
        <position position="497"/>
    </location>
</feature>
<dbReference type="Proteomes" id="UP000320386">
    <property type="component" value="Chromosome"/>
</dbReference>
<feature type="transmembrane region" description="Helical" evidence="9">
    <location>
        <begin position="644"/>
        <end position="666"/>
    </location>
</feature>
<comment type="activity regulation">
    <text evidence="9">Requires K(+) for maximal activity.</text>
</comment>
<dbReference type="RefSeq" id="WP_145444332.1">
    <property type="nucleotide sequence ID" value="NZ_CP036280.1"/>
</dbReference>
<dbReference type="HAMAP" id="MF_01129">
    <property type="entry name" value="PPase_energized_pump"/>
    <property type="match status" value="1"/>
</dbReference>
<dbReference type="EC" id="7.2.3.1" evidence="9"/>
<dbReference type="Pfam" id="PF03030">
    <property type="entry name" value="H_PPase"/>
    <property type="match status" value="1"/>
</dbReference>
<dbReference type="GO" id="GO:0004427">
    <property type="term" value="F:inorganic diphosphate phosphatase activity"/>
    <property type="evidence" value="ECO:0007669"/>
    <property type="project" value="UniProtKB-UniRule"/>
</dbReference>
<evidence type="ECO:0000256" key="8">
    <source>
        <dbReference type="ARBA" id="ARBA00023136"/>
    </source>
</evidence>
<sequence length="854" mass="88523">MNIGTACTLAAIEQIPSAFFIAPVAGVLALIFAWLFYGSLMKNSEGDEAMIRVATAVREGAYAYLARQRNVVVIVFVLLIALLIVMAMTGMQQQLTPLGVAVAGLFSGLCGFFGMKTATNASARTAAAARESLNSGLQVAFRAGAVMGLCVTGFALIDISVWFLVLFLTMGISEPVGLVLLTTITLSFAMGASLQALFARVGGGIYTKAADVGADLVGKVEAGIPEDDARNPATIADNVGDNVGDVAGMGADLYESYYGSILAAMALAAAAAMRLDLELAQALALVVAAPAVAGLGILCSIISIYTVRAREEAGFAELLKSLHFGVYASSALILLGSLGVLYWLLGSIEQINVFGVWGAIVSGLVAGLVIAHGTEFYTSYEHGPTQRIAKQAETGPATVIIAGIAEGMISTWIPLLTVVVAIMLAFTLAGGGSEFLLGVYGVGIAAVGMLATLGITLATDAYGPIADNAGGNAEMTHQPPHVRERTDMLDSLGNTTAATGKGFAIGSAALTALALLAAYVITVQASLTSQAEAMPERAPVVVVTNDGNSEGSYVGHGMFKLVDPGTQKIDTGLLLSIRDRAIIENAIATGEADLTLEQHGDKRFYDAELTIEGETYDFNVVPASSADITQLLGFYNVSIMNPRVLCGLFIGVMLVMVFCAMTMNAVGRAANSMMLECRRQFGIMKQGFKAAGMSDEQIADPQQWPDTTEVDGKQYPDYASCVTISTGGALKEMIVPSLLAVVVPIVAGLILGVPGTMGLLAGTLVCGFAVAIFMANAGGAWDNAKKYIETGELGGKGSENHKATVVGDTVGDPFKDTSGPSLNILIKLVSIVSVVFAGVIVRFAPEITAFIGIG</sequence>
<feature type="transmembrane region" description="Helical" evidence="9">
    <location>
        <begin position="435"/>
        <end position="458"/>
    </location>
</feature>
<keyword evidence="9" id="KW-1003">Cell membrane</keyword>
<dbReference type="PANTHER" id="PTHR31998">
    <property type="entry name" value="K(+)-INSENSITIVE PYROPHOSPHATE-ENERGIZED PROTON PUMP"/>
    <property type="match status" value="1"/>
</dbReference>
<dbReference type="AlphaFoldDB" id="A0A518BTJ6"/>
<dbReference type="GO" id="GO:0005886">
    <property type="term" value="C:plasma membrane"/>
    <property type="evidence" value="ECO:0007669"/>
    <property type="project" value="UniProtKB-SubCell"/>
</dbReference>
<dbReference type="GO" id="GO:0009678">
    <property type="term" value="F:diphosphate hydrolysis-driven proton transmembrane transporter activity"/>
    <property type="evidence" value="ECO:0007669"/>
    <property type="project" value="UniProtKB-UniRule"/>
</dbReference>
<evidence type="ECO:0000256" key="1">
    <source>
        <dbReference type="ARBA" id="ARBA00004127"/>
    </source>
</evidence>
<dbReference type="EMBL" id="CP036280">
    <property type="protein sequence ID" value="QDU70294.1"/>
    <property type="molecule type" value="Genomic_DNA"/>
</dbReference>
<evidence type="ECO:0000256" key="2">
    <source>
        <dbReference type="ARBA" id="ARBA00022448"/>
    </source>
</evidence>
<feature type="transmembrane region" description="Helical" evidence="9">
    <location>
        <begin position="95"/>
        <end position="115"/>
    </location>
</feature>
<evidence type="ECO:0000256" key="4">
    <source>
        <dbReference type="ARBA" id="ARBA00022842"/>
    </source>
</evidence>
<keyword evidence="9" id="KW-0739">Sodium transport</keyword>
<feature type="transmembrane region" description="Helical" evidence="9">
    <location>
        <begin position="733"/>
        <end position="752"/>
    </location>
</feature>
<feature type="transmembrane region" description="Helical" evidence="9">
    <location>
        <begin position="351"/>
        <end position="371"/>
    </location>
</feature>
<keyword evidence="3 9" id="KW-0812">Transmembrane</keyword>
<feature type="transmembrane region" description="Helical" evidence="9">
    <location>
        <begin position="324"/>
        <end position="344"/>
    </location>
</feature>
<feature type="transmembrane region" description="Helical" evidence="9">
    <location>
        <begin position="176"/>
        <end position="198"/>
    </location>
</feature>
<protein>
    <recommendedName>
        <fullName evidence="9">Putative K(+)-stimulated pyrophosphate-energized sodium pump</fullName>
        <ecNumber evidence="9">7.2.3.1</ecNumber>
    </recommendedName>
    <alternativeName>
        <fullName evidence="9">Membrane-bound sodium-translocating pyrophosphatase</fullName>
    </alternativeName>
    <alternativeName>
        <fullName evidence="9">Pyrophosphate-energized inorganic pyrophosphatase</fullName>
        <shortName evidence="9">Na(+)-PPase</shortName>
    </alternativeName>
</protein>
<organism evidence="10 11">
    <name type="scientific">Mucisphaera calidilacus</name>
    <dbReference type="NCBI Taxonomy" id="2527982"/>
    <lineage>
        <taxon>Bacteria</taxon>
        <taxon>Pseudomonadati</taxon>
        <taxon>Planctomycetota</taxon>
        <taxon>Phycisphaerae</taxon>
        <taxon>Phycisphaerales</taxon>
        <taxon>Phycisphaeraceae</taxon>
        <taxon>Mucisphaera</taxon>
    </lineage>
</organism>
<feature type="transmembrane region" description="Helical" evidence="9">
    <location>
        <begin position="18"/>
        <end position="37"/>
    </location>
</feature>
<evidence type="ECO:0000256" key="3">
    <source>
        <dbReference type="ARBA" id="ARBA00022692"/>
    </source>
</evidence>
<dbReference type="GO" id="GO:0006814">
    <property type="term" value="P:sodium ion transport"/>
    <property type="evidence" value="ECO:0007669"/>
    <property type="project" value="UniProtKB-UniRule"/>
</dbReference>
<evidence type="ECO:0000313" key="11">
    <source>
        <dbReference type="Proteomes" id="UP000320386"/>
    </source>
</evidence>
<keyword evidence="6 9" id="KW-1133">Transmembrane helix</keyword>
<comment type="function">
    <text evidence="9">Sodium pump that utilizes the energy of pyrophosphate hydrolysis as the driving force for Na(+) movement across the membrane.</text>
</comment>
<keyword evidence="5 9" id="KW-1278">Translocase</keyword>
<dbReference type="PIRSF" id="PIRSF001265">
    <property type="entry name" value="H+-PPase"/>
    <property type="match status" value="1"/>
</dbReference>
<proteinExistence type="inferred from homology"/>
<dbReference type="GO" id="GO:0000287">
    <property type="term" value="F:magnesium ion binding"/>
    <property type="evidence" value="ECO:0007669"/>
    <property type="project" value="UniProtKB-UniRule"/>
</dbReference>
<keyword evidence="10" id="KW-0378">Hydrolase</keyword>
<dbReference type="GO" id="GO:0012505">
    <property type="term" value="C:endomembrane system"/>
    <property type="evidence" value="ECO:0007669"/>
    <property type="project" value="UniProtKB-SubCell"/>
</dbReference>
<accession>A0A518BTJ6</accession>
<keyword evidence="2 9" id="KW-0813">Transport</keyword>
<comment type="caution">
    <text evidence="9">Lacks conserved residue(s) required for the propagation of feature annotation.</text>
</comment>
<evidence type="ECO:0000256" key="5">
    <source>
        <dbReference type="ARBA" id="ARBA00022967"/>
    </source>
</evidence>
<keyword evidence="9" id="KW-0915">Sodium</keyword>
<keyword evidence="9" id="KW-0630">Potassium</keyword>
<comment type="subcellular location">
    <subcellularLocation>
        <location evidence="9">Cell membrane</location>
        <topology evidence="9">Multi-pass membrane protein</topology>
    </subcellularLocation>
    <subcellularLocation>
        <location evidence="1">Endomembrane system</location>
        <topology evidence="1">Multi-pass membrane protein</topology>
    </subcellularLocation>
</comment>
<dbReference type="OrthoDB" id="9808652at2"/>
<evidence type="ECO:0000313" key="10">
    <source>
        <dbReference type="EMBL" id="QDU70294.1"/>
    </source>
</evidence>
<comment type="subunit">
    <text evidence="9">Homodimer.</text>
</comment>
<gene>
    <name evidence="10" type="primary">hppA1</name>
    <name evidence="9" type="synonym">hppA</name>
    <name evidence="10" type="ORF">Pan265_01170</name>
</gene>
<dbReference type="InterPro" id="IPR004131">
    <property type="entry name" value="PPase-energised_H-pump"/>
</dbReference>